<dbReference type="Proteomes" id="UP000320216">
    <property type="component" value="Chromosome"/>
</dbReference>
<evidence type="ECO:0000313" key="2">
    <source>
        <dbReference type="EMBL" id="QDZ13427.1"/>
    </source>
</evidence>
<dbReference type="Gene3D" id="3.40.960.10">
    <property type="entry name" value="VSR Endonuclease"/>
    <property type="match status" value="1"/>
</dbReference>
<proteinExistence type="predicted"/>
<reference evidence="2 3" key="1">
    <citation type="submission" date="2019-07" db="EMBL/GenBank/DDBJ databases">
        <title>Full genome sequence of Humibacter sp. WJ7-1.</title>
        <authorList>
            <person name="Im W.-T."/>
        </authorList>
    </citation>
    <scope>NUCLEOTIDE SEQUENCE [LARGE SCALE GENOMIC DNA]</scope>
    <source>
        <strain evidence="2 3">WJ7-1</strain>
    </source>
</reference>
<dbReference type="AlphaFoldDB" id="A0A5B8LYL8"/>
<protein>
    <submittedName>
        <fullName evidence="2">DUF559 domain-containing protein</fullName>
    </submittedName>
</protein>
<evidence type="ECO:0000259" key="1">
    <source>
        <dbReference type="Pfam" id="PF04480"/>
    </source>
</evidence>
<dbReference type="KEGG" id="huw:FPZ11_00110"/>
<sequence length="287" mass="32384">MSDSDDPHLGIFSTRRLRDLGHSTGVVRRMIADQRLIRIRPGWFHVPSAHPDAIDAVRIGGILTATSGSRHHGLWTFDDEKLHVLVSRSASRIDVGSPSLQTVRPVCVHWAKGTISRTTPVAEPLQLIVDSAHCQPRVTAVAMADSALNKHCVSQEDLRVRLPRLAHWCDPSCQSGTETKVLLGMLARGVKVRSQFAITGVGRVDLLVGDRLVIECDSAEFHDGYHSIRDYERDHELIRRGYLVLRLEYRHVIDDWERIEAIILEIVRARRHMWRTGVRARGTVFSL</sequence>
<dbReference type="OrthoDB" id="2594539at2"/>
<feature type="domain" description="DUF559" evidence="1">
    <location>
        <begin position="189"/>
        <end position="266"/>
    </location>
</feature>
<dbReference type="Pfam" id="PF04480">
    <property type="entry name" value="DUF559"/>
    <property type="match status" value="1"/>
</dbReference>
<name>A0A5B8LYL8_9MICO</name>
<evidence type="ECO:0000313" key="3">
    <source>
        <dbReference type="Proteomes" id="UP000320216"/>
    </source>
</evidence>
<organism evidence="2 3">
    <name type="scientific">Humibacter ginsenosidimutans</name>
    <dbReference type="NCBI Taxonomy" id="2599293"/>
    <lineage>
        <taxon>Bacteria</taxon>
        <taxon>Bacillati</taxon>
        <taxon>Actinomycetota</taxon>
        <taxon>Actinomycetes</taxon>
        <taxon>Micrococcales</taxon>
        <taxon>Microbacteriaceae</taxon>
        <taxon>Humibacter</taxon>
    </lineage>
</organism>
<keyword evidence="3" id="KW-1185">Reference proteome</keyword>
<accession>A0A5B8LYL8</accession>
<gene>
    <name evidence="2" type="ORF">FPZ11_00110</name>
</gene>
<dbReference type="InterPro" id="IPR007569">
    <property type="entry name" value="DUF559"/>
</dbReference>
<dbReference type="RefSeq" id="WP_146317333.1">
    <property type="nucleotide sequence ID" value="NZ_CP042305.1"/>
</dbReference>
<dbReference type="EMBL" id="CP042305">
    <property type="protein sequence ID" value="QDZ13427.1"/>
    <property type="molecule type" value="Genomic_DNA"/>
</dbReference>